<dbReference type="InterPro" id="IPR001789">
    <property type="entry name" value="Sig_transdc_resp-reg_receiver"/>
</dbReference>
<feature type="domain" description="Response regulatory" evidence="8">
    <location>
        <begin position="2"/>
        <end position="117"/>
    </location>
</feature>
<evidence type="ECO:0000259" key="8">
    <source>
        <dbReference type="PROSITE" id="PS50110"/>
    </source>
</evidence>
<dbReference type="Proteomes" id="UP000287766">
    <property type="component" value="Unassembled WGS sequence"/>
</dbReference>
<dbReference type="InterPro" id="IPR001867">
    <property type="entry name" value="OmpR/PhoB-type_DNA-bd"/>
</dbReference>
<dbReference type="InterPro" id="IPR039420">
    <property type="entry name" value="WalR-like"/>
</dbReference>
<dbReference type="SMART" id="SM00862">
    <property type="entry name" value="Trans_reg_C"/>
    <property type="match status" value="1"/>
</dbReference>
<dbReference type="CDD" id="cd00383">
    <property type="entry name" value="trans_reg_C"/>
    <property type="match status" value="1"/>
</dbReference>
<dbReference type="Gene3D" id="1.10.10.10">
    <property type="entry name" value="Winged helix-like DNA-binding domain superfamily/Winged helix DNA-binding domain"/>
    <property type="match status" value="1"/>
</dbReference>
<dbReference type="Gene3D" id="6.10.250.690">
    <property type="match status" value="1"/>
</dbReference>
<evidence type="ECO:0000313" key="10">
    <source>
        <dbReference type="EMBL" id="RUO41993.1"/>
    </source>
</evidence>
<evidence type="ECO:0000256" key="1">
    <source>
        <dbReference type="ARBA" id="ARBA00022553"/>
    </source>
</evidence>
<dbReference type="PROSITE" id="PS50110">
    <property type="entry name" value="RESPONSE_REGULATORY"/>
    <property type="match status" value="1"/>
</dbReference>
<dbReference type="PANTHER" id="PTHR48111">
    <property type="entry name" value="REGULATOR OF RPOS"/>
    <property type="match status" value="1"/>
</dbReference>
<proteinExistence type="predicted"/>
<keyword evidence="4 7" id="KW-0238">DNA-binding</keyword>
<evidence type="ECO:0000256" key="4">
    <source>
        <dbReference type="ARBA" id="ARBA00023125"/>
    </source>
</evidence>
<dbReference type="SMART" id="SM00448">
    <property type="entry name" value="REC"/>
    <property type="match status" value="1"/>
</dbReference>
<dbReference type="Pfam" id="PF00072">
    <property type="entry name" value="Response_reg"/>
    <property type="match status" value="1"/>
</dbReference>
<evidence type="ECO:0000256" key="2">
    <source>
        <dbReference type="ARBA" id="ARBA00023012"/>
    </source>
</evidence>
<organism evidence="10 11">
    <name type="scientific">Pseudidiomarina aestuarii</name>
    <dbReference type="NCBI Taxonomy" id="624146"/>
    <lineage>
        <taxon>Bacteria</taxon>
        <taxon>Pseudomonadati</taxon>
        <taxon>Pseudomonadota</taxon>
        <taxon>Gammaproteobacteria</taxon>
        <taxon>Alteromonadales</taxon>
        <taxon>Idiomarinaceae</taxon>
        <taxon>Pseudidiomarina</taxon>
    </lineage>
</organism>
<dbReference type="Pfam" id="PF00486">
    <property type="entry name" value="Trans_reg_C"/>
    <property type="match status" value="1"/>
</dbReference>
<dbReference type="GO" id="GO:0032993">
    <property type="term" value="C:protein-DNA complex"/>
    <property type="evidence" value="ECO:0007669"/>
    <property type="project" value="TreeGrafter"/>
</dbReference>
<keyword evidence="1 6" id="KW-0597">Phosphoprotein</keyword>
<dbReference type="EMBL" id="PIPR01000001">
    <property type="protein sequence ID" value="RUO41993.1"/>
    <property type="molecule type" value="Genomic_DNA"/>
</dbReference>
<dbReference type="PROSITE" id="PS51755">
    <property type="entry name" value="OMPR_PHOB"/>
    <property type="match status" value="1"/>
</dbReference>
<feature type="domain" description="OmpR/PhoB-type" evidence="9">
    <location>
        <begin position="125"/>
        <end position="222"/>
    </location>
</feature>
<dbReference type="InterPro" id="IPR036388">
    <property type="entry name" value="WH-like_DNA-bd_sf"/>
</dbReference>
<evidence type="ECO:0000256" key="6">
    <source>
        <dbReference type="PROSITE-ProRule" id="PRU00169"/>
    </source>
</evidence>
<dbReference type="GO" id="GO:0006355">
    <property type="term" value="P:regulation of DNA-templated transcription"/>
    <property type="evidence" value="ECO:0007669"/>
    <property type="project" value="InterPro"/>
</dbReference>
<evidence type="ECO:0000256" key="7">
    <source>
        <dbReference type="PROSITE-ProRule" id="PRU01091"/>
    </source>
</evidence>
<dbReference type="InterPro" id="IPR011006">
    <property type="entry name" value="CheY-like_superfamily"/>
</dbReference>
<evidence type="ECO:0000259" key="9">
    <source>
        <dbReference type="PROSITE" id="PS51755"/>
    </source>
</evidence>
<evidence type="ECO:0000256" key="5">
    <source>
        <dbReference type="ARBA" id="ARBA00023163"/>
    </source>
</evidence>
<dbReference type="SUPFAM" id="SSF52172">
    <property type="entry name" value="CheY-like"/>
    <property type="match status" value="1"/>
</dbReference>
<keyword evidence="2" id="KW-0902">Two-component regulatory system</keyword>
<sequence length="228" mass="25579">MKVLLIEDNAVLARQVSEFLGDNGVVVDYAMTARHGTQLALNETYDLVIVDVMLPDSNGFEVTKSIREKSAIYIPILMLTARDAIADKTEGFTSGADDYLTKPFDLHELLLRCQSLCRRHQLYQPKVLKVGPLTLDSVARVAHRNGRLLHLGQIPFQILETLVEAYPQPASRALLIHRIWGDEPPETDALKSHIYQLRHILDKGFDYPMLKTVTSLGYRLDLGAADEA</sequence>
<protein>
    <submittedName>
        <fullName evidence="10">DNA-binding response regulator</fullName>
    </submittedName>
</protein>
<feature type="modified residue" description="4-aspartylphosphate" evidence="6">
    <location>
        <position position="51"/>
    </location>
</feature>
<dbReference type="GO" id="GO:0005829">
    <property type="term" value="C:cytosol"/>
    <property type="evidence" value="ECO:0007669"/>
    <property type="project" value="TreeGrafter"/>
</dbReference>
<dbReference type="RefSeq" id="WP_169930720.1">
    <property type="nucleotide sequence ID" value="NZ_PIPR01000001.1"/>
</dbReference>
<keyword evidence="3" id="KW-0805">Transcription regulation</keyword>
<comment type="caution">
    <text evidence="10">The sequence shown here is derived from an EMBL/GenBank/DDBJ whole genome shotgun (WGS) entry which is preliminary data.</text>
</comment>
<dbReference type="GO" id="GO:0000156">
    <property type="term" value="F:phosphorelay response regulator activity"/>
    <property type="evidence" value="ECO:0007669"/>
    <property type="project" value="TreeGrafter"/>
</dbReference>
<evidence type="ECO:0000313" key="11">
    <source>
        <dbReference type="Proteomes" id="UP000287766"/>
    </source>
</evidence>
<accession>A0A7Z7EUC1</accession>
<name>A0A7Z7EUC1_9GAMM</name>
<dbReference type="AlphaFoldDB" id="A0A7Z7EUC1"/>
<dbReference type="Gene3D" id="3.40.50.2300">
    <property type="match status" value="1"/>
</dbReference>
<keyword evidence="5" id="KW-0804">Transcription</keyword>
<reference evidence="11" key="1">
    <citation type="journal article" date="2018" name="Front. Microbiol.">
        <title>Genome-Based Analysis Reveals the Taxonomy and Diversity of the Family Idiomarinaceae.</title>
        <authorList>
            <person name="Liu Y."/>
            <person name="Lai Q."/>
            <person name="Shao Z."/>
        </authorList>
    </citation>
    <scope>NUCLEOTIDE SEQUENCE [LARGE SCALE GENOMIC DNA]</scope>
    <source>
        <strain evidence="11">KYW314</strain>
    </source>
</reference>
<gene>
    <name evidence="10" type="ORF">CWE22_07580</name>
</gene>
<dbReference type="GO" id="GO:0000976">
    <property type="term" value="F:transcription cis-regulatory region binding"/>
    <property type="evidence" value="ECO:0007669"/>
    <property type="project" value="TreeGrafter"/>
</dbReference>
<evidence type="ECO:0000256" key="3">
    <source>
        <dbReference type="ARBA" id="ARBA00023015"/>
    </source>
</evidence>
<dbReference type="PANTHER" id="PTHR48111:SF22">
    <property type="entry name" value="REGULATOR OF RPOS"/>
    <property type="match status" value="1"/>
</dbReference>
<feature type="DNA-binding region" description="OmpR/PhoB-type" evidence="7">
    <location>
        <begin position="125"/>
        <end position="222"/>
    </location>
</feature>
<keyword evidence="11" id="KW-1185">Reference proteome</keyword>